<proteinExistence type="predicted"/>
<name>A0A0K1XCC7_9GAMM</name>
<accession>A0A0K1XCC7</accession>
<evidence type="ECO:0000313" key="2">
    <source>
        <dbReference type="Proteomes" id="UP000063953"/>
    </source>
</evidence>
<dbReference type="EMBL" id="CP012365">
    <property type="protein sequence ID" value="AKX58904.1"/>
    <property type="molecule type" value="Genomic_DNA"/>
</dbReference>
<dbReference type="AlphaFoldDB" id="A0A0K1XCC7"/>
<dbReference type="STRING" id="1697053.AKN87_04335"/>
<keyword evidence="2" id="KW-1185">Reference proteome</keyword>
<protein>
    <submittedName>
        <fullName evidence="1">Uncharacterized protein</fullName>
    </submittedName>
</protein>
<evidence type="ECO:0000313" key="1">
    <source>
        <dbReference type="EMBL" id="AKX58904.1"/>
    </source>
</evidence>
<dbReference type="Proteomes" id="UP000063953">
    <property type="component" value="Chromosome"/>
</dbReference>
<gene>
    <name evidence="1" type="ORF">AKN88_02360</name>
</gene>
<reference evidence="1 2" key="1">
    <citation type="journal article" date="2015" name="Genome Announc.">
        <title>Genome Sequences of Oblitimonas alkaliphila gen. nov. sp. nov. (Proposed), a Novel Bacterium of the Pseudomonadaceae Family.</title>
        <authorList>
            <person name="Lauer A.C."/>
            <person name="Nicholson A.C."/>
            <person name="Humrighouse B.W."/>
            <person name="Emery B."/>
            <person name="Drobish A."/>
            <person name="Juieng P."/>
            <person name="Loparev V."/>
            <person name="McQuiston J.R."/>
        </authorList>
    </citation>
    <scope>NUCLEOTIDE SEQUENCE [LARGE SCALE GENOMIC DNA]</scope>
    <source>
        <strain evidence="1 2">E5571</strain>
    </source>
</reference>
<sequence length="62" mass="6827">MEGATDHLRTTFAKMGITLLLFSQNCCNKMRLALIFIAPANELLQCLGLDSSRSTLDLLQIA</sequence>
<organism evidence="1 2">
    <name type="scientific">Thiopseudomonas alkaliphila</name>
    <dbReference type="NCBI Taxonomy" id="1697053"/>
    <lineage>
        <taxon>Bacteria</taxon>
        <taxon>Pseudomonadati</taxon>
        <taxon>Pseudomonadota</taxon>
        <taxon>Gammaproteobacteria</taxon>
        <taxon>Pseudomonadales</taxon>
        <taxon>Pseudomonadaceae</taxon>
        <taxon>Thiopseudomonas</taxon>
    </lineage>
</organism>